<organism evidence="2 3">
    <name type="scientific">Candida viswanathii</name>
    <dbReference type="NCBI Taxonomy" id="5486"/>
    <lineage>
        <taxon>Eukaryota</taxon>
        <taxon>Fungi</taxon>
        <taxon>Dikarya</taxon>
        <taxon>Ascomycota</taxon>
        <taxon>Saccharomycotina</taxon>
        <taxon>Pichiomycetes</taxon>
        <taxon>Debaryomycetaceae</taxon>
        <taxon>Candida/Lodderomyces clade</taxon>
        <taxon>Candida</taxon>
    </lineage>
</organism>
<dbReference type="EMBL" id="QLNQ01000030">
    <property type="protein sequence ID" value="RCK55377.1"/>
    <property type="molecule type" value="Genomic_DNA"/>
</dbReference>
<dbReference type="Proteomes" id="UP000253472">
    <property type="component" value="Unassembled WGS sequence"/>
</dbReference>
<feature type="compositionally biased region" description="Basic residues" evidence="1">
    <location>
        <begin position="1"/>
        <end position="13"/>
    </location>
</feature>
<dbReference type="AlphaFoldDB" id="A0A367XP12"/>
<keyword evidence="3" id="KW-1185">Reference proteome</keyword>
<proteinExistence type="predicted"/>
<sequence>MGHKKHSSRKSKHATGGSGSGTHSTTTTSNTNLSSPEPPSLEVATNSGLTPPGPTPSAAQTTSPADVNRYLYKFISSEKFHNCYPIVAFQSSVLLTCVELLEKQKETGENVKIPMRELLVNAEKRIRDWEERAGKQL</sequence>
<gene>
    <name evidence="2" type="ORF">Cantr_04574</name>
</gene>
<dbReference type="OrthoDB" id="10453897at2759"/>
<evidence type="ECO:0000313" key="2">
    <source>
        <dbReference type="EMBL" id="RCK55377.1"/>
    </source>
</evidence>
<feature type="compositionally biased region" description="Low complexity" evidence="1">
    <location>
        <begin position="21"/>
        <end position="35"/>
    </location>
</feature>
<protein>
    <submittedName>
        <fullName evidence="2">Uncharacterized protein</fullName>
    </submittedName>
</protein>
<reference evidence="2 3" key="1">
    <citation type="submission" date="2018-06" db="EMBL/GenBank/DDBJ databases">
        <title>Whole genome sequencing of Candida tropicalis (genome annotated by CSBL at Korea University).</title>
        <authorList>
            <person name="Ahn J."/>
        </authorList>
    </citation>
    <scope>NUCLEOTIDE SEQUENCE [LARGE SCALE GENOMIC DNA]</scope>
    <source>
        <strain evidence="2 3">ATCC 20962</strain>
    </source>
</reference>
<name>A0A367XP12_9ASCO</name>
<evidence type="ECO:0000256" key="1">
    <source>
        <dbReference type="SAM" id="MobiDB-lite"/>
    </source>
</evidence>
<feature type="region of interest" description="Disordered" evidence="1">
    <location>
        <begin position="1"/>
        <end position="63"/>
    </location>
</feature>
<evidence type="ECO:0000313" key="3">
    <source>
        <dbReference type="Proteomes" id="UP000253472"/>
    </source>
</evidence>
<comment type="caution">
    <text evidence="2">The sequence shown here is derived from an EMBL/GenBank/DDBJ whole genome shotgun (WGS) entry which is preliminary data.</text>
</comment>
<accession>A0A367XP12</accession>